<protein>
    <submittedName>
        <fullName evidence="2">Uncharacterized protein</fullName>
    </submittedName>
</protein>
<dbReference type="AlphaFoldDB" id="A0A6M2EKN5"/>
<name>A0A6M2EKN5_9ROSI</name>
<feature type="transmembrane region" description="Helical" evidence="1">
    <location>
        <begin position="20"/>
        <end position="36"/>
    </location>
</feature>
<evidence type="ECO:0000256" key="1">
    <source>
        <dbReference type="SAM" id="Phobius"/>
    </source>
</evidence>
<keyword evidence="1" id="KW-0812">Transmembrane</keyword>
<feature type="transmembrane region" description="Helical" evidence="1">
    <location>
        <begin position="42"/>
        <end position="62"/>
    </location>
</feature>
<sequence>MFSEMYHQIQKPISQNIPGLKLIAVFYPTFLTIIRKTNPPIAFLYILCLLKTVFIHSQFLILETKNISIFFKSKLMMTNPKACFSKHSQWPPKSFRLCQA</sequence>
<keyword evidence="1" id="KW-0472">Membrane</keyword>
<keyword evidence="1" id="KW-1133">Transmembrane helix</keyword>
<accession>A0A6M2EKN5</accession>
<reference evidence="2" key="1">
    <citation type="submission" date="2020-03" db="EMBL/GenBank/DDBJ databases">
        <authorList>
            <person name="Zhang R."/>
        </authorList>
    </citation>
    <scope>NUCLEOTIDE SEQUENCE</scope>
</reference>
<evidence type="ECO:0000313" key="2">
    <source>
        <dbReference type="EMBL" id="NUU85853.1"/>
    </source>
</evidence>
<proteinExistence type="predicted"/>
<dbReference type="EMBL" id="GILB01005520">
    <property type="protein sequence ID" value="NUU85853.1"/>
    <property type="molecule type" value="Transcribed_RNA"/>
</dbReference>
<organism evidence="2">
    <name type="scientific">Populus davidiana</name>
    <dbReference type="NCBI Taxonomy" id="266767"/>
    <lineage>
        <taxon>Eukaryota</taxon>
        <taxon>Viridiplantae</taxon>
        <taxon>Streptophyta</taxon>
        <taxon>Embryophyta</taxon>
        <taxon>Tracheophyta</taxon>
        <taxon>Spermatophyta</taxon>
        <taxon>Magnoliopsida</taxon>
        <taxon>eudicotyledons</taxon>
        <taxon>Gunneridae</taxon>
        <taxon>Pentapetalae</taxon>
        <taxon>rosids</taxon>
        <taxon>fabids</taxon>
        <taxon>Malpighiales</taxon>
        <taxon>Salicaceae</taxon>
        <taxon>Saliceae</taxon>
        <taxon>Populus</taxon>
    </lineage>
</organism>